<feature type="domain" description="RNA polymerase subunit H/Rpb5 C-terminal" evidence="5">
    <location>
        <begin position="6"/>
        <end position="78"/>
    </location>
</feature>
<dbReference type="GO" id="GO:0006362">
    <property type="term" value="P:transcription elongation by RNA polymerase I"/>
    <property type="evidence" value="ECO:0007669"/>
    <property type="project" value="TreeGrafter"/>
</dbReference>
<protein>
    <recommendedName>
        <fullName evidence="4">DNA-directed RNA polymerase subunit Rpo5</fullName>
        <ecNumber evidence="4">2.7.7.6</ecNumber>
    </recommendedName>
    <alternativeName>
        <fullName evidence="4">DNA-directed RNA polymerase subunit H</fullName>
    </alternativeName>
</protein>
<evidence type="ECO:0000256" key="1">
    <source>
        <dbReference type="ARBA" id="ARBA00022478"/>
    </source>
</evidence>
<dbReference type="InterPro" id="IPR035913">
    <property type="entry name" value="RPB5-like_sf"/>
</dbReference>
<dbReference type="Gene3D" id="3.90.940.20">
    <property type="entry name" value="RPB5-like RNA polymerase subunit"/>
    <property type="match status" value="1"/>
</dbReference>
<evidence type="ECO:0000313" key="7">
    <source>
        <dbReference type="Proteomes" id="UP000070565"/>
    </source>
</evidence>
<comment type="function">
    <text evidence="4">DNA-dependent RNA polymerase (RNAP) catalyzes the transcription of DNA into RNA using the four ribonucleoside triphosphates as substrates.</text>
</comment>
<keyword evidence="1 4" id="KW-0240">DNA-directed RNA polymerase</keyword>
<comment type="catalytic activity">
    <reaction evidence="4">
        <text>RNA(n) + a ribonucleoside 5'-triphosphate = RNA(n+1) + diphosphate</text>
        <dbReference type="Rhea" id="RHEA:21248"/>
        <dbReference type="Rhea" id="RHEA-COMP:14527"/>
        <dbReference type="Rhea" id="RHEA-COMP:17342"/>
        <dbReference type="ChEBI" id="CHEBI:33019"/>
        <dbReference type="ChEBI" id="CHEBI:61557"/>
        <dbReference type="ChEBI" id="CHEBI:140395"/>
        <dbReference type="EC" id="2.7.7.6"/>
    </reaction>
</comment>
<evidence type="ECO:0000313" key="6">
    <source>
        <dbReference type="EMBL" id="KXB03478.1"/>
    </source>
</evidence>
<dbReference type="GO" id="GO:0003677">
    <property type="term" value="F:DNA binding"/>
    <property type="evidence" value="ECO:0007669"/>
    <property type="project" value="InterPro"/>
</dbReference>
<comment type="caution">
    <text evidence="6">The sequence shown here is derived from an EMBL/GenBank/DDBJ whole genome shotgun (WGS) entry which is preliminary data.</text>
</comment>
<gene>
    <name evidence="4" type="primary">rpo5</name>
    <name evidence="4" type="synonym">rpoH</name>
    <name evidence="6" type="ORF">AKJ45_01510</name>
</gene>
<keyword evidence="7" id="KW-1185">Reference proteome</keyword>
<keyword evidence="2 4" id="KW-0548">Nucleotidyltransferase</keyword>
<evidence type="ECO:0000256" key="3">
    <source>
        <dbReference type="ARBA" id="ARBA00023163"/>
    </source>
</evidence>
<dbReference type="PANTHER" id="PTHR10535">
    <property type="entry name" value="DNA-DIRECTED RNA POLYMERASES I, II, AND III SUBUNIT RPABC1"/>
    <property type="match status" value="1"/>
</dbReference>
<dbReference type="InterPro" id="IPR014381">
    <property type="entry name" value="Arch_Rpo5/euc_Rpb5"/>
</dbReference>
<comment type="subcellular location">
    <subcellularLocation>
        <location evidence="4">Cytoplasm</location>
    </subcellularLocation>
</comment>
<dbReference type="PANTHER" id="PTHR10535:SF0">
    <property type="entry name" value="DNA-DIRECTED RNA POLYMERASES I, II, AND III SUBUNIT RPABC1"/>
    <property type="match status" value="1"/>
</dbReference>
<dbReference type="FunFam" id="3.90.940.20:FF:000001">
    <property type="entry name" value="DNA-directed RNA polymerases I, II, and III subunit RPABC1"/>
    <property type="match status" value="1"/>
</dbReference>
<keyword evidence="4" id="KW-0963">Cytoplasm</keyword>
<dbReference type="Pfam" id="PF01191">
    <property type="entry name" value="RNA_pol_Rpb5_C"/>
    <property type="match status" value="1"/>
</dbReference>
<dbReference type="GO" id="GO:0005737">
    <property type="term" value="C:cytoplasm"/>
    <property type="evidence" value="ECO:0007669"/>
    <property type="project" value="UniProtKB-SubCell"/>
</dbReference>
<evidence type="ECO:0000256" key="4">
    <source>
        <dbReference type="HAMAP-Rule" id="MF_00025"/>
    </source>
</evidence>
<accession>A0A133VAH4</accession>
<name>A0A133VAH4_9EURY</name>
<keyword evidence="3 4" id="KW-0804">Transcription</keyword>
<dbReference type="EC" id="2.7.7.6" evidence="4"/>
<comment type="similarity">
    <text evidence="4">Belongs to the archaeal Rpo5/eukaryotic RPB5 RNA polymerase subunit family.</text>
</comment>
<dbReference type="EMBL" id="LHXZ01000012">
    <property type="protein sequence ID" value="KXB03478.1"/>
    <property type="molecule type" value="Genomic_DNA"/>
</dbReference>
<dbReference type="GO" id="GO:0042797">
    <property type="term" value="P:tRNA transcription by RNA polymerase III"/>
    <property type="evidence" value="ECO:0007669"/>
    <property type="project" value="TreeGrafter"/>
</dbReference>
<dbReference type="GO" id="GO:0000428">
    <property type="term" value="C:DNA-directed RNA polymerase complex"/>
    <property type="evidence" value="ECO:0007669"/>
    <property type="project" value="UniProtKB-KW"/>
</dbReference>
<dbReference type="NCBIfam" id="NF007129">
    <property type="entry name" value="PRK09570.1"/>
    <property type="match status" value="1"/>
</dbReference>
<evidence type="ECO:0000259" key="5">
    <source>
        <dbReference type="Pfam" id="PF01191"/>
    </source>
</evidence>
<organism evidence="6 7">
    <name type="scientific">candidate division MSBL1 archaeon SCGC-AAA261F19</name>
    <dbReference type="NCBI Taxonomy" id="1698275"/>
    <lineage>
        <taxon>Archaea</taxon>
        <taxon>Methanobacteriati</taxon>
        <taxon>Methanobacteriota</taxon>
        <taxon>candidate division MSBL1</taxon>
    </lineage>
</organism>
<dbReference type="AlphaFoldDB" id="A0A133VAH4"/>
<dbReference type="GO" id="GO:0003899">
    <property type="term" value="F:DNA-directed RNA polymerase activity"/>
    <property type="evidence" value="ECO:0007669"/>
    <property type="project" value="UniProtKB-UniRule"/>
</dbReference>
<keyword evidence="4" id="KW-0808">Transferase</keyword>
<evidence type="ECO:0000256" key="2">
    <source>
        <dbReference type="ARBA" id="ARBA00022695"/>
    </source>
</evidence>
<dbReference type="GO" id="GO:0006366">
    <property type="term" value="P:transcription by RNA polymerase II"/>
    <property type="evidence" value="ECO:0007669"/>
    <property type="project" value="TreeGrafter"/>
</dbReference>
<dbReference type="Proteomes" id="UP000070565">
    <property type="component" value="Unassembled WGS sequence"/>
</dbReference>
<comment type="subunit">
    <text evidence="4">Part of the RNA polymerase complex.</text>
</comment>
<reference evidence="6 7" key="1">
    <citation type="journal article" date="2016" name="Sci. Rep.">
        <title>Metabolic traits of an uncultured archaeal lineage -MSBL1- from brine pools of the Red Sea.</title>
        <authorList>
            <person name="Mwirichia R."/>
            <person name="Alam I."/>
            <person name="Rashid M."/>
            <person name="Vinu M."/>
            <person name="Ba-Alawi W."/>
            <person name="Anthony Kamau A."/>
            <person name="Kamanda Ngugi D."/>
            <person name="Goker M."/>
            <person name="Klenk H.P."/>
            <person name="Bajic V."/>
            <person name="Stingl U."/>
        </authorList>
    </citation>
    <scope>NUCLEOTIDE SEQUENCE [LARGE SCALE GENOMIC DNA]</scope>
    <source>
        <strain evidence="6">SCGC-AAA261F19</strain>
    </source>
</reference>
<sequence>MSKKGFNVEEHKLVPKHEIASEEEREKILKKYGVEAHQLPKIKSRDPVAKAIGATSGDILKITRESPTAGKVVVYRYVL</sequence>
<dbReference type="HAMAP" id="MF_00025">
    <property type="entry name" value="RNApol_Rpo5_RPB5"/>
    <property type="match status" value="1"/>
</dbReference>
<dbReference type="InterPro" id="IPR000783">
    <property type="entry name" value="RNA_pol_subH/Rpb5_C"/>
</dbReference>
<proteinExistence type="inferred from homology"/>
<dbReference type="SUPFAM" id="SSF55287">
    <property type="entry name" value="RPB5-like RNA polymerase subunit"/>
    <property type="match status" value="1"/>
</dbReference>